<comment type="caution">
    <text evidence="3">The sequence shown here is derived from an EMBL/GenBank/DDBJ whole genome shotgun (WGS) entry which is preliminary data.</text>
</comment>
<evidence type="ECO:0000313" key="3">
    <source>
        <dbReference type="EMBL" id="EIE25636.1"/>
    </source>
</evidence>
<feature type="signal peptide" evidence="1">
    <location>
        <begin position="1"/>
        <end position="25"/>
    </location>
</feature>
<sequence>MTNCKQRTSAFLLLALALKMHELAALEAEAEALALQEQNQSGSRNTDAGVDLSRYSVSLADDSRSADRAMAQAHQWAEQVSSGASAMQSALDSYEPGARPFSPPPGSAPLQRFSPIGEFVEPPEFQGLLYYDGLDSLGRPVVVINADAVAEEKPARKAAFNYLLHQLEPVVSQGPYVLVMVNTGRSHKSNRLQASWLVSAYRGLSRPFRKNVKFIILVRPSKPLKAFLTMLRPFLSRKAHRKVIKVESLSGIAEATGNEVALQHLGARFAAAAGRSVSDDLSLTSPTLRGGSSPMFSASPH</sequence>
<dbReference type="OrthoDB" id="6077599at2759"/>
<dbReference type="InterPro" id="IPR036865">
    <property type="entry name" value="CRAL-TRIO_dom_sf"/>
</dbReference>
<gene>
    <name evidence="3" type="ORF">COCSUDRAFT_83643</name>
</gene>
<dbReference type="Gene3D" id="3.40.525.10">
    <property type="entry name" value="CRAL-TRIO lipid binding domain"/>
    <property type="match status" value="1"/>
</dbReference>
<keyword evidence="4" id="KW-1185">Reference proteome</keyword>
<dbReference type="RefSeq" id="XP_005650180.1">
    <property type="nucleotide sequence ID" value="XM_005650123.1"/>
</dbReference>
<dbReference type="SUPFAM" id="SSF52087">
    <property type="entry name" value="CRAL/TRIO domain"/>
    <property type="match status" value="1"/>
</dbReference>
<keyword evidence="1" id="KW-0732">Signal</keyword>
<evidence type="ECO:0000256" key="1">
    <source>
        <dbReference type="SAM" id="SignalP"/>
    </source>
</evidence>
<dbReference type="AlphaFoldDB" id="I0Z4R7"/>
<evidence type="ECO:0000259" key="2">
    <source>
        <dbReference type="Pfam" id="PF13716"/>
    </source>
</evidence>
<reference evidence="3 4" key="1">
    <citation type="journal article" date="2012" name="Genome Biol.">
        <title>The genome of the polar eukaryotic microalga coccomyxa subellipsoidea reveals traits of cold adaptation.</title>
        <authorList>
            <person name="Blanc G."/>
            <person name="Agarkova I."/>
            <person name="Grimwood J."/>
            <person name="Kuo A."/>
            <person name="Brueggeman A."/>
            <person name="Dunigan D."/>
            <person name="Gurnon J."/>
            <person name="Ladunga I."/>
            <person name="Lindquist E."/>
            <person name="Lucas S."/>
            <person name="Pangilinan J."/>
            <person name="Proschold T."/>
            <person name="Salamov A."/>
            <person name="Schmutz J."/>
            <person name="Weeks D."/>
            <person name="Yamada T."/>
            <person name="Claverie J.M."/>
            <person name="Grigoriev I."/>
            <person name="Van Etten J."/>
            <person name="Lomsadze A."/>
            <person name="Borodovsky M."/>
        </authorList>
    </citation>
    <scope>NUCLEOTIDE SEQUENCE [LARGE SCALE GENOMIC DNA]</scope>
    <source>
        <strain evidence="3 4">C-169</strain>
    </source>
</reference>
<evidence type="ECO:0000313" key="4">
    <source>
        <dbReference type="Proteomes" id="UP000007264"/>
    </source>
</evidence>
<dbReference type="Proteomes" id="UP000007264">
    <property type="component" value="Unassembled WGS sequence"/>
</dbReference>
<organism evidence="3 4">
    <name type="scientific">Coccomyxa subellipsoidea (strain C-169)</name>
    <name type="common">Green microalga</name>
    <dbReference type="NCBI Taxonomy" id="574566"/>
    <lineage>
        <taxon>Eukaryota</taxon>
        <taxon>Viridiplantae</taxon>
        <taxon>Chlorophyta</taxon>
        <taxon>core chlorophytes</taxon>
        <taxon>Trebouxiophyceae</taxon>
        <taxon>Trebouxiophyceae incertae sedis</taxon>
        <taxon>Coccomyxaceae</taxon>
        <taxon>Coccomyxa</taxon>
        <taxon>Coccomyxa subellipsoidea</taxon>
    </lineage>
</organism>
<feature type="domain" description="CRAL-TRIO" evidence="2">
    <location>
        <begin position="138"/>
        <end position="254"/>
    </location>
</feature>
<dbReference type="eggNOG" id="KOG4406">
    <property type="taxonomic scope" value="Eukaryota"/>
</dbReference>
<dbReference type="EMBL" id="AGSI01000004">
    <property type="protein sequence ID" value="EIE25636.1"/>
    <property type="molecule type" value="Genomic_DNA"/>
</dbReference>
<protein>
    <recommendedName>
        <fullName evidence="2">CRAL-TRIO domain-containing protein</fullName>
    </recommendedName>
</protein>
<name>I0Z4R7_COCSC</name>
<dbReference type="InterPro" id="IPR001251">
    <property type="entry name" value="CRAL-TRIO_dom"/>
</dbReference>
<dbReference type="Pfam" id="PF13716">
    <property type="entry name" value="CRAL_TRIO_2"/>
    <property type="match status" value="1"/>
</dbReference>
<dbReference type="CDD" id="cd00170">
    <property type="entry name" value="SEC14"/>
    <property type="match status" value="1"/>
</dbReference>
<dbReference type="STRING" id="574566.I0Z4R7"/>
<proteinExistence type="predicted"/>
<dbReference type="KEGG" id="csl:COCSUDRAFT_83643"/>
<accession>I0Z4R7</accession>
<dbReference type="GeneID" id="17043641"/>
<feature type="chain" id="PRO_5003636799" description="CRAL-TRIO domain-containing protein" evidence="1">
    <location>
        <begin position="26"/>
        <end position="301"/>
    </location>
</feature>